<dbReference type="GO" id="GO:0005764">
    <property type="term" value="C:lysosome"/>
    <property type="evidence" value="ECO:0007669"/>
    <property type="project" value="TreeGrafter"/>
</dbReference>
<sequence>MNSRSICRISSLLDQIQFVISSSKFSVSGLNLTSIMEWSNALMYFYILLRNCQSEVPLVITTWGSDDFQAATTKAFLTLTKTRDRMESLVEGLAECEQLQCDGTVGFGGSPDETGETRLDALVFDGLNHEMGAVGSLPNVKNAARVAYAVMKYTKHSILVGDHAADFAADMGFKRESLYTNSSYIAHQKWIKQNCQPNYRKNVLPNPNKFCGPYKPAIGKNKFKYSQSQINRRNHDTIGMIIIDFENNIAAGTSTNGANHKVPGRIGDSPLPGAGAYADNDIGGAVSTGDGDIMMRFVSSYQTVHYMREGKTPTAAAEITVRAISRKYPNFFGAIVAVNKMGHFGAACHGMDSFKFCMQNQNFKKVKVMSVTCI</sequence>
<dbReference type="InterPro" id="IPR000246">
    <property type="entry name" value="Peptidase_T2"/>
</dbReference>
<dbReference type="PANTHER" id="PTHR10188">
    <property type="entry name" value="L-ASPARAGINASE"/>
    <property type="match status" value="1"/>
</dbReference>
<dbReference type="EC" id="3.5.1.26" evidence="7"/>
<feature type="active site" description="Nucleophile" evidence="11">
    <location>
        <position position="237"/>
    </location>
</feature>
<evidence type="ECO:0000256" key="8">
    <source>
        <dbReference type="ARBA" id="ARBA00078726"/>
    </source>
</evidence>
<dbReference type="Gene3D" id="3.60.20.30">
    <property type="entry name" value="(Glycosyl)asparaginase"/>
    <property type="match status" value="1"/>
</dbReference>
<gene>
    <name evidence="14" type="ORF">X798_05248</name>
</gene>
<dbReference type="CDD" id="cd04513">
    <property type="entry name" value="Glycosylasparaginase"/>
    <property type="match status" value="1"/>
</dbReference>
<keyword evidence="15" id="KW-1185">Reference proteome</keyword>
<comment type="function">
    <text evidence="6">Cleaves the GlcNAc-Asn bond which joins oligosaccharides to the peptide of asparagine-linked glycoproteins.</text>
</comment>
<evidence type="ECO:0000256" key="4">
    <source>
        <dbReference type="ARBA" id="ARBA00022813"/>
    </source>
</evidence>
<name>A0A238BT71_9BILA</name>
<accession>A0A238BT71</accession>
<proteinExistence type="inferred from homology"/>
<evidence type="ECO:0000313" key="15">
    <source>
        <dbReference type="Proteomes" id="UP000242913"/>
    </source>
</evidence>
<evidence type="ECO:0000256" key="7">
    <source>
        <dbReference type="ARBA" id="ARBA00066729"/>
    </source>
</evidence>
<protein>
    <recommendedName>
        <fullName evidence="7">N(4)-(beta-N-acetylglucosaminyl)-L-asparaginase</fullName>
        <ecNumber evidence="7">3.5.1.26</ecNumber>
    </recommendedName>
    <alternativeName>
        <fullName evidence="9">Aspartylglucosaminidase</fullName>
    </alternativeName>
    <alternativeName>
        <fullName evidence="8">Glycosylasparaginase</fullName>
    </alternativeName>
    <alternativeName>
        <fullName evidence="10">N4-(N-acetyl-beta-glucosaminyl)-L-asparagine amidase</fullName>
    </alternativeName>
</protein>
<dbReference type="SUPFAM" id="SSF56235">
    <property type="entry name" value="N-terminal nucleophile aminohydrolases (Ntn hydrolases)"/>
    <property type="match status" value="1"/>
</dbReference>
<dbReference type="PANTHER" id="PTHR10188:SF6">
    <property type="entry name" value="N(4)-(BETA-N-ACETYLGLUCOSAMINYL)-L-ASPARAGINASE"/>
    <property type="match status" value="1"/>
</dbReference>
<dbReference type="EMBL" id="KZ270023">
    <property type="protein sequence ID" value="OZC07768.1"/>
    <property type="molecule type" value="Genomic_DNA"/>
</dbReference>
<keyword evidence="2" id="KW-0645">Protease</keyword>
<evidence type="ECO:0000256" key="12">
    <source>
        <dbReference type="PIRSR" id="PIRSR600246-2"/>
    </source>
</evidence>
<dbReference type="OrthoDB" id="188713at2759"/>
<evidence type="ECO:0000256" key="1">
    <source>
        <dbReference type="ARBA" id="ARBA00010872"/>
    </source>
</evidence>
<dbReference type="InterPro" id="IPR029055">
    <property type="entry name" value="Ntn_hydrolases_N"/>
</dbReference>
<dbReference type="GO" id="GO:0003948">
    <property type="term" value="F:N4-(beta-N-acetylglucosaminyl)-L-asparaginase activity"/>
    <property type="evidence" value="ECO:0007669"/>
    <property type="project" value="UniProtKB-EC"/>
</dbReference>
<evidence type="ECO:0000256" key="13">
    <source>
        <dbReference type="PIRSR" id="PIRSR600246-3"/>
    </source>
</evidence>
<keyword evidence="3" id="KW-0378">Hydrolase</keyword>
<dbReference type="Pfam" id="PF01112">
    <property type="entry name" value="Asparaginase_2"/>
    <property type="match status" value="1"/>
</dbReference>
<evidence type="ECO:0000256" key="2">
    <source>
        <dbReference type="ARBA" id="ARBA00022670"/>
    </source>
</evidence>
<evidence type="ECO:0000256" key="3">
    <source>
        <dbReference type="ARBA" id="ARBA00022801"/>
    </source>
</evidence>
<evidence type="ECO:0000256" key="10">
    <source>
        <dbReference type="ARBA" id="ARBA00080645"/>
    </source>
</evidence>
<keyword evidence="4" id="KW-0068">Autocatalytic cleavage</keyword>
<evidence type="ECO:0000256" key="9">
    <source>
        <dbReference type="ARBA" id="ARBA00079301"/>
    </source>
</evidence>
<dbReference type="AlphaFoldDB" id="A0A238BT71"/>
<comment type="catalytic activity">
    <reaction evidence="5">
        <text>N(4)-(beta-N-acetyl-D-glucosaminyl)-L-asparagine + H2O = N-acetyl-beta-D-glucosaminylamine + L-aspartate + H(+)</text>
        <dbReference type="Rhea" id="RHEA:11544"/>
        <dbReference type="ChEBI" id="CHEBI:15377"/>
        <dbReference type="ChEBI" id="CHEBI:15378"/>
        <dbReference type="ChEBI" id="CHEBI:15947"/>
        <dbReference type="ChEBI" id="CHEBI:29991"/>
        <dbReference type="ChEBI" id="CHEBI:58080"/>
        <dbReference type="EC" id="3.5.1.26"/>
    </reaction>
</comment>
<evidence type="ECO:0000256" key="11">
    <source>
        <dbReference type="PIRSR" id="PIRSR600246-1"/>
    </source>
</evidence>
<comment type="similarity">
    <text evidence="1">Belongs to the Ntn-hydrolase family.</text>
</comment>
<feature type="binding site" evidence="12">
    <location>
        <begin position="288"/>
        <end position="291"/>
    </location>
    <ligand>
        <name>substrate</name>
    </ligand>
</feature>
<dbReference type="FunFam" id="3.60.20.30:FF:000003">
    <property type="entry name" value="N(4)-(Beta-N-acetylglucosaminyl)-L-asparaginase isoform X1"/>
    <property type="match status" value="1"/>
</dbReference>
<dbReference type="GO" id="GO:0006508">
    <property type="term" value="P:proteolysis"/>
    <property type="evidence" value="ECO:0007669"/>
    <property type="project" value="UniProtKB-KW"/>
</dbReference>
<dbReference type="GO" id="GO:0008233">
    <property type="term" value="F:peptidase activity"/>
    <property type="evidence" value="ECO:0007669"/>
    <property type="project" value="UniProtKB-KW"/>
</dbReference>
<evidence type="ECO:0000256" key="5">
    <source>
        <dbReference type="ARBA" id="ARBA00050421"/>
    </source>
</evidence>
<evidence type="ECO:0000256" key="6">
    <source>
        <dbReference type="ARBA" id="ARBA00053295"/>
    </source>
</evidence>
<evidence type="ECO:0000313" key="14">
    <source>
        <dbReference type="EMBL" id="OZC07768.1"/>
    </source>
</evidence>
<feature type="site" description="Cleavage; by autolysis" evidence="13">
    <location>
        <begin position="236"/>
        <end position="237"/>
    </location>
</feature>
<reference evidence="14 15" key="1">
    <citation type="submission" date="2015-12" db="EMBL/GenBank/DDBJ databases">
        <title>Draft genome of the nematode, Onchocerca flexuosa.</title>
        <authorList>
            <person name="Mitreva M."/>
        </authorList>
    </citation>
    <scope>NUCLEOTIDE SEQUENCE [LARGE SCALE GENOMIC DNA]</scope>
    <source>
        <strain evidence="14">Red Deer</strain>
    </source>
</reference>
<dbReference type="Proteomes" id="UP000242913">
    <property type="component" value="Unassembled WGS sequence"/>
</dbReference>
<organism evidence="14 15">
    <name type="scientific">Onchocerca flexuosa</name>
    <dbReference type="NCBI Taxonomy" id="387005"/>
    <lineage>
        <taxon>Eukaryota</taxon>
        <taxon>Metazoa</taxon>
        <taxon>Ecdysozoa</taxon>
        <taxon>Nematoda</taxon>
        <taxon>Chromadorea</taxon>
        <taxon>Rhabditida</taxon>
        <taxon>Spirurina</taxon>
        <taxon>Spiruromorpha</taxon>
        <taxon>Filarioidea</taxon>
        <taxon>Onchocercidae</taxon>
        <taxon>Onchocerca</taxon>
    </lineage>
</organism>
<feature type="binding site" evidence="12">
    <location>
        <begin position="265"/>
        <end position="268"/>
    </location>
    <ligand>
        <name>substrate</name>
    </ligand>
</feature>